<gene>
    <name evidence="1" type="ORF">MoryE10_09660</name>
</gene>
<dbReference type="AlphaFoldDB" id="A0A8D4VQ19"/>
<accession>A0A8D4VQ19</accession>
<protein>
    <submittedName>
        <fullName evidence="1">Uncharacterized protein</fullName>
    </submittedName>
</protein>
<sequence>MTVEIVPDAPKDRGYVIFDMPALRDPAAIQGEDALRKALKAAQDELILKVALCADAQQQVRDLSRDVAALAVAWRDGDTGYVQAFFDRLWQAAGESCDSRRVQ</sequence>
<reference evidence="1" key="1">
    <citation type="submission" date="2019-06" db="EMBL/GenBank/DDBJ databases">
        <title>Complete genome sequence of Methylogaea oryzae strain JCM16910.</title>
        <authorList>
            <person name="Asakawa S."/>
        </authorList>
    </citation>
    <scope>NUCLEOTIDE SEQUENCE</scope>
    <source>
        <strain evidence="1">E10</strain>
    </source>
</reference>
<dbReference type="EMBL" id="AP019782">
    <property type="protein sequence ID" value="BBL70360.1"/>
    <property type="molecule type" value="Genomic_DNA"/>
</dbReference>
<dbReference type="Proteomes" id="UP000824988">
    <property type="component" value="Chromosome"/>
</dbReference>
<evidence type="ECO:0000313" key="1">
    <source>
        <dbReference type="EMBL" id="BBL70360.1"/>
    </source>
</evidence>
<name>A0A8D4VQ19_9GAMM</name>
<organism evidence="1 2">
    <name type="scientific">Methylogaea oryzae</name>
    <dbReference type="NCBI Taxonomy" id="1295382"/>
    <lineage>
        <taxon>Bacteria</taxon>
        <taxon>Pseudomonadati</taxon>
        <taxon>Pseudomonadota</taxon>
        <taxon>Gammaproteobacteria</taxon>
        <taxon>Methylococcales</taxon>
        <taxon>Methylococcaceae</taxon>
        <taxon>Methylogaea</taxon>
    </lineage>
</organism>
<proteinExistence type="predicted"/>
<evidence type="ECO:0000313" key="2">
    <source>
        <dbReference type="Proteomes" id="UP000824988"/>
    </source>
</evidence>
<keyword evidence="2" id="KW-1185">Reference proteome</keyword>
<dbReference type="KEGG" id="moz:MoryE10_09660"/>
<dbReference type="RefSeq" id="WP_054774306.1">
    <property type="nucleotide sequence ID" value="NZ_AP019782.1"/>
</dbReference>